<name>A0A9X9WQE1_9PROT</name>
<keyword evidence="4" id="KW-1185">Reference proteome</keyword>
<proteinExistence type="predicted"/>
<evidence type="ECO:0008006" key="6">
    <source>
        <dbReference type="Google" id="ProtNLM"/>
    </source>
</evidence>
<comment type="caution">
    <text evidence="2">The sequence shown here is derived from an EMBL/GenBank/DDBJ whole genome shotgun (WGS) entry which is preliminary data.</text>
</comment>
<reference evidence="3 4" key="2">
    <citation type="submission" date="2020-02" db="EMBL/GenBank/DDBJ databases">
        <authorList>
            <person name="Sun Q."/>
            <person name="Inoue M."/>
        </authorList>
    </citation>
    <scope>NUCLEOTIDE SEQUENCE [LARGE SCALE GENOMIC DNA]</scope>
    <source>
        <strain evidence="3 4">KCTC 22478</strain>
    </source>
</reference>
<evidence type="ECO:0000313" key="5">
    <source>
        <dbReference type="Proteomes" id="UP001138708"/>
    </source>
</evidence>
<organism evidence="2 5">
    <name type="scientific">Neoroseomonas oryzicola</name>
    <dbReference type="NCBI Taxonomy" id="535904"/>
    <lineage>
        <taxon>Bacteria</taxon>
        <taxon>Pseudomonadati</taxon>
        <taxon>Pseudomonadota</taxon>
        <taxon>Alphaproteobacteria</taxon>
        <taxon>Acetobacterales</taxon>
        <taxon>Acetobacteraceae</taxon>
        <taxon>Neoroseomonas</taxon>
    </lineage>
</organism>
<dbReference type="AlphaFoldDB" id="A0A9X9WQE1"/>
<sequence length="224" mass="23063">MPHATPAIRRALPLAAGLAGLLALAGCGSAVSDNTALAGASRPAPYPGSITLASEPPGASCVLTNTATQAAVGTVTTPAQVTLPRSTAIIEARCTAAGRMETVAMIRPIRDFAPDIHHPQPTGPTAVVQVADAVRTGRTRRYENTTVVMPPSPFASAEARDAWFADRAQAIRAGAAAGIAQAERAPQATIDTAETLRGYVAEDLARLDQQKAAATVESAPVRRR</sequence>
<feature type="chain" id="PRO_5040746960" description="Translation initiation factor 2" evidence="1">
    <location>
        <begin position="26"/>
        <end position="224"/>
    </location>
</feature>
<evidence type="ECO:0000313" key="4">
    <source>
        <dbReference type="Proteomes" id="UP000746741"/>
    </source>
</evidence>
<dbReference type="Proteomes" id="UP001138708">
    <property type="component" value="Unassembled WGS sequence"/>
</dbReference>
<dbReference type="RefSeq" id="WP_168043199.1">
    <property type="nucleotide sequence ID" value="NZ_JAAEDK010000113.1"/>
</dbReference>
<evidence type="ECO:0000313" key="2">
    <source>
        <dbReference type="EMBL" id="MBR0662551.1"/>
    </source>
</evidence>
<dbReference type="EMBL" id="JAAVUP010000009">
    <property type="protein sequence ID" value="NKE19290.1"/>
    <property type="molecule type" value="Genomic_DNA"/>
</dbReference>
<dbReference type="EMBL" id="JAAEDK010000113">
    <property type="protein sequence ID" value="MBR0662551.1"/>
    <property type="molecule type" value="Genomic_DNA"/>
</dbReference>
<evidence type="ECO:0000313" key="3">
    <source>
        <dbReference type="EMBL" id="NKE19290.1"/>
    </source>
</evidence>
<evidence type="ECO:0000256" key="1">
    <source>
        <dbReference type="SAM" id="SignalP"/>
    </source>
</evidence>
<reference evidence="2" key="3">
    <citation type="journal article" date="2021" name="Syst. Appl. Microbiol.">
        <title>Roseomonas hellenica sp. nov., isolated from roots of wild-growing Alkanna tinctoria.</title>
        <authorList>
            <person name="Rat A."/>
            <person name="Naranjo H.D."/>
            <person name="Lebbe L."/>
            <person name="Cnockaert M."/>
            <person name="Krigas N."/>
            <person name="Grigoriadou K."/>
            <person name="Maloupa E."/>
            <person name="Willems A."/>
        </authorList>
    </citation>
    <scope>NUCLEOTIDE SEQUENCE</scope>
    <source>
        <strain evidence="2">LMG 31161</strain>
    </source>
</reference>
<protein>
    <recommendedName>
        <fullName evidence="6">Translation initiation factor 2</fullName>
    </recommendedName>
</protein>
<accession>A0A9X9WQE1</accession>
<dbReference type="Proteomes" id="UP000746741">
    <property type="component" value="Unassembled WGS sequence"/>
</dbReference>
<gene>
    <name evidence="3" type="ORF">GWK15_20215</name>
    <name evidence="2" type="ORF">GXW75_25065</name>
</gene>
<feature type="signal peptide" evidence="1">
    <location>
        <begin position="1"/>
        <end position="25"/>
    </location>
</feature>
<keyword evidence="1" id="KW-0732">Signal</keyword>
<reference evidence="2" key="1">
    <citation type="submission" date="2020-01" db="EMBL/GenBank/DDBJ databases">
        <authorList>
            <person name="Rat A."/>
        </authorList>
    </citation>
    <scope>NUCLEOTIDE SEQUENCE</scope>
    <source>
        <strain evidence="2">LMG 31161</strain>
    </source>
</reference>